<evidence type="ECO:0000313" key="1">
    <source>
        <dbReference type="EMBL" id="KAK9006768.1"/>
    </source>
</evidence>
<proteinExistence type="predicted"/>
<comment type="caution">
    <text evidence="1">The sequence shown here is derived from an EMBL/GenBank/DDBJ whole genome shotgun (WGS) entry which is preliminary data.</text>
</comment>
<sequence>MFNLNEVENGYDEDSWEKLKRKMDQESGDGRESLSKLTSIVVQGFVNRLLTESTGIPVWKKGIKRCPQGENQDYLIHKQKKHKACGNDKQ</sequence>
<dbReference type="Proteomes" id="UP001396334">
    <property type="component" value="Unassembled WGS sequence"/>
</dbReference>
<name>A0ABR2R1I3_9ROSI</name>
<dbReference type="EMBL" id="JBBPBN010000028">
    <property type="protein sequence ID" value="KAK9006768.1"/>
    <property type="molecule type" value="Genomic_DNA"/>
</dbReference>
<protein>
    <submittedName>
        <fullName evidence="1">Uncharacterized protein</fullName>
    </submittedName>
</protein>
<evidence type="ECO:0000313" key="2">
    <source>
        <dbReference type="Proteomes" id="UP001396334"/>
    </source>
</evidence>
<gene>
    <name evidence="1" type="ORF">V6N11_019102</name>
</gene>
<accession>A0ABR2R1I3</accession>
<reference evidence="1 2" key="1">
    <citation type="journal article" date="2024" name="G3 (Bethesda)">
        <title>Genome assembly of Hibiscus sabdariffa L. provides insights into metabolisms of medicinal natural products.</title>
        <authorList>
            <person name="Kim T."/>
        </authorList>
    </citation>
    <scope>NUCLEOTIDE SEQUENCE [LARGE SCALE GENOMIC DNA]</scope>
    <source>
        <strain evidence="1">TK-2024</strain>
        <tissue evidence="1">Old leaves</tissue>
    </source>
</reference>
<keyword evidence="2" id="KW-1185">Reference proteome</keyword>
<organism evidence="1 2">
    <name type="scientific">Hibiscus sabdariffa</name>
    <name type="common">roselle</name>
    <dbReference type="NCBI Taxonomy" id="183260"/>
    <lineage>
        <taxon>Eukaryota</taxon>
        <taxon>Viridiplantae</taxon>
        <taxon>Streptophyta</taxon>
        <taxon>Embryophyta</taxon>
        <taxon>Tracheophyta</taxon>
        <taxon>Spermatophyta</taxon>
        <taxon>Magnoliopsida</taxon>
        <taxon>eudicotyledons</taxon>
        <taxon>Gunneridae</taxon>
        <taxon>Pentapetalae</taxon>
        <taxon>rosids</taxon>
        <taxon>malvids</taxon>
        <taxon>Malvales</taxon>
        <taxon>Malvaceae</taxon>
        <taxon>Malvoideae</taxon>
        <taxon>Hibiscus</taxon>
    </lineage>
</organism>